<dbReference type="KEGG" id="pbs:Plabr_3763"/>
<dbReference type="InterPro" id="IPR009057">
    <property type="entry name" value="Homeodomain-like_sf"/>
</dbReference>
<dbReference type="InterPro" id="IPR018060">
    <property type="entry name" value="HTH_AraC"/>
</dbReference>
<dbReference type="GO" id="GO:0003700">
    <property type="term" value="F:DNA-binding transcription factor activity"/>
    <property type="evidence" value="ECO:0007669"/>
    <property type="project" value="InterPro"/>
</dbReference>
<dbReference type="AlphaFoldDB" id="F0SS15"/>
<organism evidence="5 6">
    <name type="scientific">Rubinisphaera brasiliensis (strain ATCC 49424 / DSM 5305 / JCM 21570 / IAM 15109 / NBRC 103401 / IFAM 1448)</name>
    <name type="common">Planctomyces brasiliensis</name>
    <dbReference type="NCBI Taxonomy" id="756272"/>
    <lineage>
        <taxon>Bacteria</taxon>
        <taxon>Pseudomonadati</taxon>
        <taxon>Planctomycetota</taxon>
        <taxon>Planctomycetia</taxon>
        <taxon>Planctomycetales</taxon>
        <taxon>Planctomycetaceae</taxon>
        <taxon>Rubinisphaera</taxon>
    </lineage>
</organism>
<dbReference type="Pfam" id="PF22177">
    <property type="entry name" value="PBP1_XylR"/>
    <property type="match status" value="1"/>
</dbReference>
<gene>
    <name evidence="5" type="ordered locus">Plabr_3763</name>
</gene>
<evidence type="ECO:0000259" key="4">
    <source>
        <dbReference type="PROSITE" id="PS01124"/>
    </source>
</evidence>
<accession>F0SS15</accession>
<dbReference type="Gene3D" id="1.10.10.60">
    <property type="entry name" value="Homeodomain-like"/>
    <property type="match status" value="2"/>
</dbReference>
<proteinExistence type="predicted"/>
<name>F0SS15_RUBBR</name>
<dbReference type="STRING" id="756272.Plabr_3763"/>
<evidence type="ECO:0000256" key="2">
    <source>
        <dbReference type="ARBA" id="ARBA00023125"/>
    </source>
</evidence>
<dbReference type="SUPFAM" id="SSF46689">
    <property type="entry name" value="Homeodomain-like"/>
    <property type="match status" value="2"/>
</dbReference>
<dbReference type="GO" id="GO:0000976">
    <property type="term" value="F:transcription cis-regulatory region binding"/>
    <property type="evidence" value="ECO:0007669"/>
    <property type="project" value="TreeGrafter"/>
</dbReference>
<evidence type="ECO:0000256" key="3">
    <source>
        <dbReference type="ARBA" id="ARBA00023163"/>
    </source>
</evidence>
<keyword evidence="6" id="KW-1185">Reference proteome</keyword>
<dbReference type="HOGENOM" id="CLU_042405_1_0_0"/>
<dbReference type="eggNOG" id="COG1609">
    <property type="taxonomic scope" value="Bacteria"/>
</dbReference>
<dbReference type="InterPro" id="IPR028082">
    <property type="entry name" value="Peripla_BP_I"/>
</dbReference>
<dbReference type="Pfam" id="PF13377">
    <property type="entry name" value="Peripla_BP_3"/>
    <property type="match status" value="1"/>
</dbReference>
<keyword evidence="1" id="KW-0805">Transcription regulation</keyword>
<dbReference type="InterPro" id="IPR018062">
    <property type="entry name" value="HTH_AraC-typ_CS"/>
</dbReference>
<feature type="domain" description="HTH araC/xylS-type" evidence="4">
    <location>
        <begin position="279"/>
        <end position="377"/>
    </location>
</feature>
<dbReference type="PROSITE" id="PS00041">
    <property type="entry name" value="HTH_ARAC_FAMILY_1"/>
    <property type="match status" value="1"/>
</dbReference>
<dbReference type="SMART" id="SM00342">
    <property type="entry name" value="HTH_ARAC"/>
    <property type="match status" value="1"/>
</dbReference>
<sequence length="388" mass="43396">MKKRVALLVETSSSYGRNVLSGIGRYMRIHPNWSVFLEQRALEDELPGWLMDWQGDGIISRSSTPQLIAQSRKQNVPLVELTDRNSELLIPHVRSDDDQIGQLAAEHLIERGFRNFGFVGFEGEAWSMRREQAFQRAVGNDSVSVFRSVWAGLSARPWPEQQAALSEWLEGLERPVGIMACNDLRAQQVLDACQFRDIAVPEEVAVVGVDNDEVLCQICNPPLSSVIPNAHEVGFRAAETLQRLIDGTELEERETLVPPLGLAARASSDVIAIPDVKMSRALQIIREMACTGVSVDEVARLAGTSRSTLERKARKFLGVSPQEHIRRVQIRRAKELLMTSEMSVEQIARLTGFEHVEYLHVLFKKHNGISPGQFRKRGGNSLDPQTMG</sequence>
<dbReference type="InterPro" id="IPR054031">
    <property type="entry name" value="XylR_PBP1"/>
</dbReference>
<reference evidence="6" key="1">
    <citation type="submission" date="2011-02" db="EMBL/GenBank/DDBJ databases">
        <title>The complete genome of Planctomyces brasiliensis DSM 5305.</title>
        <authorList>
            <person name="Lucas S."/>
            <person name="Copeland A."/>
            <person name="Lapidus A."/>
            <person name="Bruce D."/>
            <person name="Goodwin L."/>
            <person name="Pitluck S."/>
            <person name="Kyrpides N."/>
            <person name="Mavromatis K."/>
            <person name="Pagani I."/>
            <person name="Ivanova N."/>
            <person name="Ovchinnikova G."/>
            <person name="Lu M."/>
            <person name="Detter J.C."/>
            <person name="Han C."/>
            <person name="Land M."/>
            <person name="Hauser L."/>
            <person name="Markowitz V."/>
            <person name="Cheng J.-F."/>
            <person name="Hugenholtz P."/>
            <person name="Woyke T."/>
            <person name="Wu D."/>
            <person name="Tindall B."/>
            <person name="Pomrenke H.G."/>
            <person name="Brambilla E."/>
            <person name="Klenk H.-P."/>
            <person name="Eisen J.A."/>
        </authorList>
    </citation>
    <scope>NUCLEOTIDE SEQUENCE [LARGE SCALE GENOMIC DNA]</scope>
    <source>
        <strain evidence="6">ATCC 49424 / DSM 5305 / JCM 21570 / NBRC 103401 / IFAM 1448</strain>
    </source>
</reference>
<dbReference type="PROSITE" id="PS01124">
    <property type="entry name" value="HTH_ARAC_FAMILY_2"/>
    <property type="match status" value="1"/>
</dbReference>
<dbReference type="Gene3D" id="3.40.50.2300">
    <property type="match status" value="2"/>
</dbReference>
<keyword evidence="3" id="KW-0804">Transcription</keyword>
<dbReference type="Pfam" id="PF12833">
    <property type="entry name" value="HTH_18"/>
    <property type="match status" value="1"/>
</dbReference>
<dbReference type="CDD" id="cd01543">
    <property type="entry name" value="PBP1_XylR"/>
    <property type="match status" value="1"/>
</dbReference>
<dbReference type="RefSeq" id="WP_013630072.1">
    <property type="nucleotide sequence ID" value="NC_015174.1"/>
</dbReference>
<dbReference type="PANTHER" id="PTHR30146">
    <property type="entry name" value="LACI-RELATED TRANSCRIPTIONAL REPRESSOR"/>
    <property type="match status" value="1"/>
</dbReference>
<dbReference type="PANTHER" id="PTHR30146:SF24">
    <property type="entry name" value="XYLOSE OPERON REGULATORY PROTEIN"/>
    <property type="match status" value="1"/>
</dbReference>
<evidence type="ECO:0000256" key="1">
    <source>
        <dbReference type="ARBA" id="ARBA00023015"/>
    </source>
</evidence>
<dbReference type="eggNOG" id="COG2207">
    <property type="taxonomic scope" value="Bacteria"/>
</dbReference>
<dbReference type="Proteomes" id="UP000006860">
    <property type="component" value="Chromosome"/>
</dbReference>
<evidence type="ECO:0000313" key="5">
    <source>
        <dbReference type="EMBL" id="ADY61353.1"/>
    </source>
</evidence>
<dbReference type="InterPro" id="IPR046335">
    <property type="entry name" value="LacI/GalR-like_sensor"/>
</dbReference>
<protein>
    <submittedName>
        <fullName evidence="5">Transcriptional regulator, AraC family</fullName>
    </submittedName>
</protein>
<dbReference type="SUPFAM" id="SSF53822">
    <property type="entry name" value="Periplasmic binding protein-like I"/>
    <property type="match status" value="1"/>
</dbReference>
<keyword evidence="2" id="KW-0238">DNA-binding</keyword>
<evidence type="ECO:0000313" key="6">
    <source>
        <dbReference type="Proteomes" id="UP000006860"/>
    </source>
</evidence>
<dbReference type="EMBL" id="CP002546">
    <property type="protein sequence ID" value="ADY61353.1"/>
    <property type="molecule type" value="Genomic_DNA"/>
</dbReference>